<evidence type="ECO:0000256" key="3">
    <source>
        <dbReference type="ARBA" id="ARBA00023163"/>
    </source>
</evidence>
<dbReference type="Pfam" id="PF00356">
    <property type="entry name" value="LacI"/>
    <property type="match status" value="1"/>
</dbReference>
<keyword evidence="2" id="KW-0238">DNA-binding</keyword>
<dbReference type="PANTHER" id="PTHR30146:SF105">
    <property type="entry name" value="CATABOLITE CONTROL PROTEIN B"/>
    <property type="match status" value="1"/>
</dbReference>
<comment type="caution">
    <text evidence="5">The sequence shown here is derived from an EMBL/GenBank/DDBJ whole genome shotgun (WGS) entry which is preliminary data.</text>
</comment>
<keyword evidence="3" id="KW-0804">Transcription</keyword>
<dbReference type="PROSITE" id="PS50932">
    <property type="entry name" value="HTH_LACI_2"/>
    <property type="match status" value="1"/>
</dbReference>
<dbReference type="InterPro" id="IPR001761">
    <property type="entry name" value="Peripla_BP/Lac1_sug-bd_dom"/>
</dbReference>
<name>A0ABN0RDJ2_9LIST</name>
<evidence type="ECO:0000256" key="1">
    <source>
        <dbReference type="ARBA" id="ARBA00023015"/>
    </source>
</evidence>
<proteinExistence type="predicted"/>
<evidence type="ECO:0000256" key="2">
    <source>
        <dbReference type="ARBA" id="ARBA00023125"/>
    </source>
</evidence>
<evidence type="ECO:0000259" key="4">
    <source>
        <dbReference type="PROSITE" id="PS50932"/>
    </source>
</evidence>
<dbReference type="Proteomes" id="UP000019249">
    <property type="component" value="Unassembled WGS sequence"/>
</dbReference>
<dbReference type="PRINTS" id="PR00036">
    <property type="entry name" value="HTHLACI"/>
</dbReference>
<dbReference type="Pfam" id="PF00532">
    <property type="entry name" value="Peripla_BP_1"/>
    <property type="match status" value="1"/>
</dbReference>
<dbReference type="SMART" id="SM00354">
    <property type="entry name" value="HTH_LACI"/>
    <property type="match status" value="1"/>
</dbReference>
<dbReference type="SUPFAM" id="SSF53822">
    <property type="entry name" value="Periplasmic binding protein-like I"/>
    <property type="match status" value="1"/>
</dbReference>
<organism evidence="5 6">
    <name type="scientific">Listeria floridensis FSL S10-1187</name>
    <dbReference type="NCBI Taxonomy" id="1265817"/>
    <lineage>
        <taxon>Bacteria</taxon>
        <taxon>Bacillati</taxon>
        <taxon>Bacillota</taxon>
        <taxon>Bacilli</taxon>
        <taxon>Bacillales</taxon>
        <taxon>Listeriaceae</taxon>
        <taxon>Listeria</taxon>
    </lineage>
</organism>
<dbReference type="Gene3D" id="1.10.260.40">
    <property type="entry name" value="lambda repressor-like DNA-binding domains"/>
    <property type="match status" value="1"/>
</dbReference>
<protein>
    <submittedName>
        <fullName evidence="5">LacI family transcriptional regulator</fullName>
    </submittedName>
</protein>
<dbReference type="InterPro" id="IPR000843">
    <property type="entry name" value="HTH_LacI"/>
</dbReference>
<keyword evidence="6" id="KW-1185">Reference proteome</keyword>
<dbReference type="Gene3D" id="3.40.50.2300">
    <property type="match status" value="2"/>
</dbReference>
<gene>
    <name evidence="5" type="ORF">MFLO_11994</name>
</gene>
<sequence>MTNIREIAKRAGVSVTTVSRVLNEHPYVASDKRERVEAVIREMDYTPNRSATNLARGKTNTIGVILPYNDHPWFAKLVSGILEEAFHKRYSVTLLPTNYDPVMEKKHLMRLKTKQVDGIIVTSRANKLKDIEEFTEFGRIVVCEETNLTAFSSAYIDRFHAYQDGFRLLLQKGYKNIAFTTGRSEVISPSTRNKIRAFEETFGRKADNTNLLRDCASVADGMKAAKYFFGGDRPRPDAIYATDDETAAGIIKYAKENGIRIPEDLAILGQENLPIGQVLDIATLDLHIEKLGKTAFTLFDNPDIQKKQIQHEIIERKTL</sequence>
<dbReference type="RefSeq" id="WP_036097931.1">
    <property type="nucleotide sequence ID" value="NZ_AODF01000027.1"/>
</dbReference>
<dbReference type="InterPro" id="IPR010982">
    <property type="entry name" value="Lambda_DNA-bd_dom_sf"/>
</dbReference>
<reference evidence="5 6" key="1">
    <citation type="journal article" date="2014" name="Int. J. Syst. Evol. Microbiol.">
        <title>Listeria floridensis sp. nov., Listeria aquatica sp. nov., Listeria cornellensis sp. nov., Listeria riparia sp. nov. and Listeria grandensis sp. nov., from agricultural and natural environments.</title>
        <authorList>
            <person name="den Bakker H.C."/>
            <person name="Warchocki S."/>
            <person name="Wright E.M."/>
            <person name="Allred A.F."/>
            <person name="Ahlstrom C."/>
            <person name="Manuel C.S."/>
            <person name="Stasiewicz M.J."/>
            <person name="Burrell A."/>
            <person name="Roof S."/>
            <person name="Strawn L."/>
            <person name="Fortes E.D."/>
            <person name="Nightingale K.K."/>
            <person name="Kephart D."/>
            <person name="Wiedmann M."/>
        </authorList>
    </citation>
    <scope>NUCLEOTIDE SEQUENCE [LARGE SCALE GENOMIC DNA]</scope>
    <source>
        <strain evidence="5 6">FSL S10-1187</strain>
    </source>
</reference>
<dbReference type="CDD" id="cd06286">
    <property type="entry name" value="PBP1_CcpB-like"/>
    <property type="match status" value="1"/>
</dbReference>
<dbReference type="EMBL" id="AODF01000027">
    <property type="protein sequence ID" value="EUJ28863.1"/>
    <property type="molecule type" value="Genomic_DNA"/>
</dbReference>
<dbReference type="SUPFAM" id="SSF47413">
    <property type="entry name" value="lambda repressor-like DNA-binding domains"/>
    <property type="match status" value="1"/>
</dbReference>
<dbReference type="PROSITE" id="PS00356">
    <property type="entry name" value="HTH_LACI_1"/>
    <property type="match status" value="1"/>
</dbReference>
<keyword evidence="1" id="KW-0805">Transcription regulation</keyword>
<dbReference type="PANTHER" id="PTHR30146">
    <property type="entry name" value="LACI-RELATED TRANSCRIPTIONAL REPRESSOR"/>
    <property type="match status" value="1"/>
</dbReference>
<feature type="domain" description="HTH lacI-type" evidence="4">
    <location>
        <begin position="2"/>
        <end position="56"/>
    </location>
</feature>
<accession>A0ABN0RDJ2</accession>
<dbReference type="CDD" id="cd01392">
    <property type="entry name" value="HTH_LacI"/>
    <property type="match status" value="1"/>
</dbReference>
<evidence type="ECO:0000313" key="6">
    <source>
        <dbReference type="Proteomes" id="UP000019249"/>
    </source>
</evidence>
<dbReference type="InterPro" id="IPR028082">
    <property type="entry name" value="Peripla_BP_I"/>
</dbReference>
<evidence type="ECO:0000313" key="5">
    <source>
        <dbReference type="EMBL" id="EUJ28863.1"/>
    </source>
</evidence>